<proteinExistence type="predicted"/>
<dbReference type="SUPFAM" id="SSF48371">
    <property type="entry name" value="ARM repeat"/>
    <property type="match status" value="1"/>
</dbReference>
<keyword evidence="2" id="KW-1185">Reference proteome</keyword>
<organism evidence="1 2">
    <name type="scientific">Mya arenaria</name>
    <name type="common">Soft-shell clam</name>
    <dbReference type="NCBI Taxonomy" id="6604"/>
    <lineage>
        <taxon>Eukaryota</taxon>
        <taxon>Metazoa</taxon>
        <taxon>Spiralia</taxon>
        <taxon>Lophotrochozoa</taxon>
        <taxon>Mollusca</taxon>
        <taxon>Bivalvia</taxon>
        <taxon>Autobranchia</taxon>
        <taxon>Heteroconchia</taxon>
        <taxon>Euheterodonta</taxon>
        <taxon>Imparidentia</taxon>
        <taxon>Neoheterodontei</taxon>
        <taxon>Myida</taxon>
        <taxon>Myoidea</taxon>
        <taxon>Myidae</taxon>
        <taxon>Mya</taxon>
    </lineage>
</organism>
<feature type="non-terminal residue" evidence="1">
    <location>
        <position position="236"/>
    </location>
</feature>
<dbReference type="InterPro" id="IPR016024">
    <property type="entry name" value="ARM-type_fold"/>
</dbReference>
<accession>A0ABY7FIW8</accession>
<evidence type="ECO:0000313" key="2">
    <source>
        <dbReference type="Proteomes" id="UP001164746"/>
    </source>
</evidence>
<dbReference type="Gene3D" id="1.25.10.10">
    <property type="entry name" value="Leucine-rich Repeat Variant"/>
    <property type="match status" value="1"/>
</dbReference>
<dbReference type="InterPro" id="IPR011989">
    <property type="entry name" value="ARM-like"/>
</dbReference>
<dbReference type="EMBL" id="CP111023">
    <property type="protein sequence ID" value="WAR22145.1"/>
    <property type="molecule type" value="Genomic_DNA"/>
</dbReference>
<reference evidence="1" key="1">
    <citation type="submission" date="2022-11" db="EMBL/GenBank/DDBJ databases">
        <title>Centuries of genome instability and evolution in soft-shell clam transmissible cancer (bioRxiv).</title>
        <authorList>
            <person name="Hart S.F.M."/>
            <person name="Yonemitsu M.A."/>
            <person name="Giersch R.M."/>
            <person name="Beal B.F."/>
            <person name="Arriagada G."/>
            <person name="Davis B.W."/>
            <person name="Ostrander E.A."/>
            <person name="Goff S.P."/>
            <person name="Metzger M.J."/>
        </authorList>
    </citation>
    <scope>NUCLEOTIDE SEQUENCE</scope>
    <source>
        <strain evidence="1">MELC-2E11</strain>
        <tissue evidence="1">Siphon/mantle</tissue>
    </source>
</reference>
<protein>
    <submittedName>
        <fullName evidence="1">SRAC1-like protein</fullName>
    </submittedName>
</protein>
<name>A0ABY7FIW8_MYAAR</name>
<gene>
    <name evidence="1" type="ORF">MAR_016119</name>
</gene>
<dbReference type="Proteomes" id="UP001164746">
    <property type="component" value="Chromosome 12"/>
</dbReference>
<sequence length="236" mass="26210">SGPLCFGGTALEYIRSVSDESEGQVASTNSGPWCFGGTALENIRSVSDESVGQVELVFLEALARFSQVREQHVQMLEAGILPLLQRVLLELNGVGEVRSLVARILANLAMSPALRSHIITGGWAGVLHKWLFSREPSLFFYSAQALANLDGDIDTDLRIPGVFEDGVQRSPRVEVDIVFIHGLLGGPFKTWRQEDRRDTEPNFVMTEEFKQSHTFFWPKTYPVKQKCIIFGEVKAG</sequence>
<evidence type="ECO:0000313" key="1">
    <source>
        <dbReference type="EMBL" id="WAR22145.1"/>
    </source>
</evidence>